<keyword evidence="2" id="KW-1133">Transmembrane helix</keyword>
<feature type="compositionally biased region" description="Low complexity" evidence="1">
    <location>
        <begin position="297"/>
        <end position="338"/>
    </location>
</feature>
<dbReference type="AlphaFoldDB" id="A0AAW4PG85"/>
<feature type="compositionally biased region" description="Gly residues" evidence="1">
    <location>
        <begin position="339"/>
        <end position="349"/>
    </location>
</feature>
<keyword evidence="2" id="KW-0812">Transmembrane</keyword>
<feature type="transmembrane region" description="Helical" evidence="2">
    <location>
        <begin position="133"/>
        <end position="155"/>
    </location>
</feature>
<evidence type="ECO:0000256" key="2">
    <source>
        <dbReference type="SAM" id="Phobius"/>
    </source>
</evidence>
<dbReference type="EMBL" id="RKLT01000012">
    <property type="protein sequence ID" value="MBX0296929.1"/>
    <property type="molecule type" value="Genomic_DNA"/>
</dbReference>
<gene>
    <name evidence="3" type="ORF">EGH23_18790</name>
</gene>
<accession>A0AAW4PG85</accession>
<feature type="compositionally biased region" description="Low complexity" evidence="1">
    <location>
        <begin position="350"/>
        <end position="401"/>
    </location>
</feature>
<feature type="compositionally biased region" description="Basic and acidic residues" evidence="1">
    <location>
        <begin position="406"/>
        <end position="416"/>
    </location>
</feature>
<proteinExistence type="predicted"/>
<name>A0AAW4PG85_9EURY</name>
<dbReference type="RefSeq" id="WP_220581521.1">
    <property type="nucleotide sequence ID" value="NZ_RKLT01000012.1"/>
</dbReference>
<comment type="caution">
    <text evidence="3">The sequence shown here is derived from an EMBL/GenBank/DDBJ whole genome shotgun (WGS) entry which is preliminary data.</text>
</comment>
<evidence type="ECO:0000256" key="1">
    <source>
        <dbReference type="SAM" id="MobiDB-lite"/>
    </source>
</evidence>
<feature type="transmembrane region" description="Helical" evidence="2">
    <location>
        <begin position="197"/>
        <end position="215"/>
    </location>
</feature>
<feature type="transmembrane region" description="Helical" evidence="2">
    <location>
        <begin position="108"/>
        <end position="126"/>
    </location>
</feature>
<evidence type="ECO:0000313" key="4">
    <source>
        <dbReference type="Proteomes" id="UP001430455"/>
    </source>
</evidence>
<feature type="region of interest" description="Disordered" evidence="1">
    <location>
        <begin position="279"/>
        <end position="464"/>
    </location>
</feature>
<sequence length="464" mass="47920">MAFNSAVNSPWSTLINTLYFEYVVGLAFGIQIIVVAVVGVRYNAIDPVVRKRIGRRLVFAFLALFFWLPIASLALQFFDVIGETVSTFANATEGQIAQELLVFAKLSLYSPAVSFLLLLGLLYIYAKVLVVSITRWMAVILTTLAMPLVATFWALEVWPFKSFSGLSKQIAGTYPGAIAASIPTALLIRISIEINDWGIPGLGLFITPMVLLLCAKIQKAMLQKSSPTLVNLSDKMMAAGKKPAKASGAVAGAGVTAGAYLAGGPVAAGAVEAGKGVAKGSSRRVLNGAQMVHRGKSGSSATMAAGASTGRQSGQAQRQGGGSSSSPPKSGGSSSGSTPSGGSGAGSAGGSSSLGQTVAASSSAPTSASTGKSTQTVKKPTSGTTTIPPTSSSSGGASTKPVPNRSDTKVYHHEEESAADGDPPEFDSVGELLRERLKTDEELGPDAYRLDEQDMAMVKDNNDE</sequence>
<organism evidence="3 4">
    <name type="scientific">Haloarcula nitratireducens</name>
    <dbReference type="NCBI Taxonomy" id="2487749"/>
    <lineage>
        <taxon>Archaea</taxon>
        <taxon>Methanobacteriati</taxon>
        <taxon>Methanobacteriota</taxon>
        <taxon>Stenosarchaea group</taxon>
        <taxon>Halobacteria</taxon>
        <taxon>Halobacteriales</taxon>
        <taxon>Haloarculaceae</taxon>
        <taxon>Haloarcula</taxon>
    </lineage>
</organism>
<feature type="transmembrane region" description="Helical" evidence="2">
    <location>
        <begin position="57"/>
        <end position="78"/>
    </location>
</feature>
<keyword evidence="2" id="KW-0472">Membrane</keyword>
<dbReference type="Proteomes" id="UP001430455">
    <property type="component" value="Unassembled WGS sequence"/>
</dbReference>
<evidence type="ECO:0000313" key="3">
    <source>
        <dbReference type="EMBL" id="MBX0296929.1"/>
    </source>
</evidence>
<protein>
    <submittedName>
        <fullName evidence="3">Uncharacterized protein</fullName>
    </submittedName>
</protein>
<dbReference type="InterPro" id="IPR045782">
    <property type="entry name" value="TrbL_3"/>
</dbReference>
<keyword evidence="4" id="KW-1185">Reference proteome</keyword>
<dbReference type="Pfam" id="PF19590">
    <property type="entry name" value="TrbL_3"/>
    <property type="match status" value="1"/>
</dbReference>
<feature type="compositionally biased region" description="Basic and acidic residues" evidence="1">
    <location>
        <begin position="432"/>
        <end position="441"/>
    </location>
</feature>
<reference evidence="3 4" key="1">
    <citation type="submission" date="2021-06" db="EMBL/GenBank/DDBJ databases">
        <title>Halomicroarcula sp. a new haloarchaeum isolated from saline soil.</title>
        <authorList>
            <person name="Duran-Viseras A."/>
            <person name="Sanchez-Porro C."/>
            <person name="Ventosa A."/>
        </authorList>
    </citation>
    <scope>NUCLEOTIDE SEQUENCE [LARGE SCALE GENOMIC DNA]</scope>
    <source>
        <strain evidence="3 4">F27</strain>
    </source>
</reference>
<feature type="transmembrane region" description="Helical" evidence="2">
    <location>
        <begin position="20"/>
        <end position="45"/>
    </location>
</feature>